<dbReference type="PANTHER" id="PTHR33608:SF12">
    <property type="entry name" value="DUF58 DOMAIN-CONTAINING PROTEIN"/>
    <property type="match status" value="1"/>
</dbReference>
<dbReference type="InterPro" id="IPR002881">
    <property type="entry name" value="DUF58"/>
</dbReference>
<reference evidence="2 3" key="1">
    <citation type="submission" date="2019-02" db="EMBL/GenBank/DDBJ databases">
        <title>Dyella amyloliquefaciens sp. nov., isolated from forest soil.</title>
        <authorList>
            <person name="Gao Z.-H."/>
            <person name="Qiu L.-H."/>
        </authorList>
    </citation>
    <scope>NUCLEOTIDE SEQUENCE [LARGE SCALE GENOMIC DNA]</scope>
    <source>
        <strain evidence="2 3">KACC 12747</strain>
    </source>
</reference>
<evidence type="ECO:0000259" key="1">
    <source>
        <dbReference type="Pfam" id="PF01882"/>
    </source>
</evidence>
<comment type="caution">
    <text evidence="2">The sequence shown here is derived from an EMBL/GenBank/DDBJ whole genome shotgun (WGS) entry which is preliminary data.</text>
</comment>
<dbReference type="RefSeq" id="WP_131153074.1">
    <property type="nucleotide sequence ID" value="NZ_SJTG01000004.1"/>
</dbReference>
<feature type="domain" description="DUF58" evidence="1">
    <location>
        <begin position="58"/>
        <end position="276"/>
    </location>
</feature>
<dbReference type="InterPro" id="IPR036465">
    <property type="entry name" value="vWFA_dom_sf"/>
</dbReference>
<dbReference type="Pfam" id="PF01882">
    <property type="entry name" value="DUF58"/>
    <property type="match status" value="1"/>
</dbReference>
<sequence length="318" mass="35789">MPATAPNDVGTVYVTPEYLARLEYDARRLSFFPHRPHHSVLAGRHASRLRGRGLDFEEIRAYVPGDDIRYLDWRASSRAGRALVRSYTEERDRPALFVVDQRISMFYGTRRAMKSVVAAEMAAIGAWMAFQAGDRAGGVVFDDQRIQSVRPHRSRTRVQAILGALARSNQSLDANTTVRAKASQLDDALRAAHKVATHDYLVCIISDFYGADEHTLKLIRELAEHNDVIAALVFDPSARAVPDRGRIVVTEGELQVELDLGKSSIREPIREMFNTHERDTLDLLTRCAVPMLALDTEQSTKLQVARMLGHASRRRERT</sequence>
<dbReference type="PANTHER" id="PTHR33608">
    <property type="entry name" value="BLL2464 PROTEIN"/>
    <property type="match status" value="1"/>
</dbReference>
<evidence type="ECO:0000313" key="2">
    <source>
        <dbReference type="EMBL" id="TCI08474.1"/>
    </source>
</evidence>
<name>A0A4V2NLD3_9GAMM</name>
<dbReference type="Proteomes" id="UP000291822">
    <property type="component" value="Unassembled WGS sequence"/>
</dbReference>
<proteinExistence type="predicted"/>
<dbReference type="AlphaFoldDB" id="A0A4V2NLD3"/>
<protein>
    <submittedName>
        <fullName evidence="2">DUF58 domain-containing protein</fullName>
    </submittedName>
</protein>
<dbReference type="SUPFAM" id="SSF53300">
    <property type="entry name" value="vWA-like"/>
    <property type="match status" value="1"/>
</dbReference>
<accession>A0A4V2NLD3</accession>
<dbReference type="EMBL" id="SJTG01000004">
    <property type="protein sequence ID" value="TCI08474.1"/>
    <property type="molecule type" value="Genomic_DNA"/>
</dbReference>
<gene>
    <name evidence="2" type="ORF">EZM97_28030</name>
</gene>
<keyword evidence="3" id="KW-1185">Reference proteome</keyword>
<evidence type="ECO:0000313" key="3">
    <source>
        <dbReference type="Proteomes" id="UP000291822"/>
    </source>
</evidence>
<organism evidence="2 3">
    <name type="scientific">Dyella soli</name>
    <dbReference type="NCBI Taxonomy" id="522319"/>
    <lineage>
        <taxon>Bacteria</taxon>
        <taxon>Pseudomonadati</taxon>
        <taxon>Pseudomonadota</taxon>
        <taxon>Gammaproteobacteria</taxon>
        <taxon>Lysobacterales</taxon>
        <taxon>Rhodanobacteraceae</taxon>
        <taxon>Dyella</taxon>
    </lineage>
</organism>